<dbReference type="InterPro" id="IPR024320">
    <property type="entry name" value="LPG_synthase_C"/>
</dbReference>
<keyword evidence="5" id="KW-0472">Membrane</keyword>
<dbReference type="InterPro" id="IPR051211">
    <property type="entry name" value="PG_lysyltransferase"/>
</dbReference>
<sequence>MTATPARPAATSPEDALAAVRAYGRHSSSFLALNSGNEYFTVDGSPGMIVYRPFGRDYWVQFTGPIAPVEECARLQRSFTDAAARRRRRVIAVQLLRPDAEQAAREGYSVNQFGCSYSIDLSGFGLGGGRFHKTRGMVNRSRREGVTVTEADPQRLARPEFAEQLDAIDATWLRDKGRHAKELQFLIGKRGDELQSHRRLFVAELGGRPIAYFSFSPVPGTHSGWLADLERRLPDSPPGVVEHIFAEAAQRFRDEGANWLHLGLTPFVGLAPEYVVEAGHSAFVAWVMNTIRTRGGALYPAESALAFKLKWRPQLVTPEYLAVPHRIRLRDVWCLARVTNAL</sequence>
<evidence type="ECO:0000256" key="2">
    <source>
        <dbReference type="ARBA" id="ARBA00022475"/>
    </source>
</evidence>
<comment type="caution">
    <text evidence="7">The sequence shown here is derived from an EMBL/GenBank/DDBJ whole genome shotgun (WGS) entry which is preliminary data.</text>
</comment>
<dbReference type="SUPFAM" id="SSF55729">
    <property type="entry name" value="Acyl-CoA N-acyltransferases (Nat)"/>
    <property type="match status" value="1"/>
</dbReference>
<dbReference type="Gene3D" id="3.40.630.30">
    <property type="match status" value="1"/>
</dbReference>
<dbReference type="Proteomes" id="UP000254869">
    <property type="component" value="Unassembled WGS sequence"/>
</dbReference>
<dbReference type="RefSeq" id="WP_067992803.1">
    <property type="nucleotide sequence ID" value="NZ_QQBC01000002.1"/>
</dbReference>
<keyword evidence="2" id="KW-1003">Cell membrane</keyword>
<protein>
    <submittedName>
        <fullName evidence="7">Uncharacterized protein DUF2156</fullName>
    </submittedName>
</protein>
<evidence type="ECO:0000256" key="4">
    <source>
        <dbReference type="ARBA" id="ARBA00022989"/>
    </source>
</evidence>
<dbReference type="InterPro" id="IPR016181">
    <property type="entry name" value="Acyl_CoA_acyltransferase"/>
</dbReference>
<evidence type="ECO:0000313" key="7">
    <source>
        <dbReference type="EMBL" id="RDI68146.1"/>
    </source>
</evidence>
<comment type="subcellular location">
    <subcellularLocation>
        <location evidence="1">Cell membrane</location>
        <topology evidence="1">Multi-pass membrane protein</topology>
    </subcellularLocation>
</comment>
<dbReference type="AlphaFoldDB" id="A0A370IBP5"/>
<dbReference type="Pfam" id="PF09924">
    <property type="entry name" value="LPG_synthase_C"/>
    <property type="match status" value="1"/>
</dbReference>
<keyword evidence="3" id="KW-0812">Transmembrane</keyword>
<evidence type="ECO:0000256" key="3">
    <source>
        <dbReference type="ARBA" id="ARBA00022692"/>
    </source>
</evidence>
<keyword evidence="4" id="KW-1133">Transmembrane helix</keyword>
<name>A0A370IBP5_9NOCA</name>
<dbReference type="EMBL" id="QQBC01000002">
    <property type="protein sequence ID" value="RDI68146.1"/>
    <property type="molecule type" value="Genomic_DNA"/>
</dbReference>
<dbReference type="PANTHER" id="PTHR34697">
    <property type="entry name" value="PHOSPHATIDYLGLYCEROL LYSYLTRANSFERASE"/>
    <property type="match status" value="1"/>
</dbReference>
<evidence type="ECO:0000259" key="6">
    <source>
        <dbReference type="Pfam" id="PF09924"/>
    </source>
</evidence>
<accession>A0A370IBP5</accession>
<feature type="domain" description="Phosphatidylglycerol lysyltransferase C-terminal" evidence="6">
    <location>
        <begin position="20"/>
        <end position="322"/>
    </location>
</feature>
<gene>
    <name evidence="7" type="ORF">DFR76_102547</name>
</gene>
<dbReference type="GO" id="GO:0016755">
    <property type="term" value="F:aminoacyltransferase activity"/>
    <property type="evidence" value="ECO:0007669"/>
    <property type="project" value="TreeGrafter"/>
</dbReference>
<evidence type="ECO:0000256" key="5">
    <source>
        <dbReference type="ARBA" id="ARBA00023136"/>
    </source>
</evidence>
<evidence type="ECO:0000256" key="1">
    <source>
        <dbReference type="ARBA" id="ARBA00004651"/>
    </source>
</evidence>
<dbReference type="STRING" id="1210086.GCA_001613105_01123"/>
<reference evidence="7 8" key="1">
    <citation type="submission" date="2018-07" db="EMBL/GenBank/DDBJ databases">
        <title>Genomic Encyclopedia of Type Strains, Phase IV (KMG-IV): sequencing the most valuable type-strain genomes for metagenomic binning, comparative biology and taxonomic classification.</title>
        <authorList>
            <person name="Goeker M."/>
        </authorList>
    </citation>
    <scope>NUCLEOTIDE SEQUENCE [LARGE SCALE GENOMIC DNA]</scope>
    <source>
        <strain evidence="7 8">DSM 44290</strain>
    </source>
</reference>
<proteinExistence type="predicted"/>
<organism evidence="7 8">
    <name type="scientific">Nocardia pseudobrasiliensis</name>
    <dbReference type="NCBI Taxonomy" id="45979"/>
    <lineage>
        <taxon>Bacteria</taxon>
        <taxon>Bacillati</taxon>
        <taxon>Actinomycetota</taxon>
        <taxon>Actinomycetes</taxon>
        <taxon>Mycobacteriales</taxon>
        <taxon>Nocardiaceae</taxon>
        <taxon>Nocardia</taxon>
    </lineage>
</organism>
<dbReference type="GO" id="GO:0005886">
    <property type="term" value="C:plasma membrane"/>
    <property type="evidence" value="ECO:0007669"/>
    <property type="project" value="UniProtKB-SubCell"/>
</dbReference>
<dbReference type="GO" id="GO:0055091">
    <property type="term" value="P:phospholipid homeostasis"/>
    <property type="evidence" value="ECO:0007669"/>
    <property type="project" value="TreeGrafter"/>
</dbReference>
<keyword evidence="8" id="KW-1185">Reference proteome</keyword>
<evidence type="ECO:0000313" key="8">
    <source>
        <dbReference type="Proteomes" id="UP000254869"/>
    </source>
</evidence>
<dbReference type="PANTHER" id="PTHR34697:SF2">
    <property type="entry name" value="PHOSPHATIDYLGLYCEROL LYSYLTRANSFERASE"/>
    <property type="match status" value="1"/>
</dbReference>